<proteinExistence type="predicted"/>
<protein>
    <recommendedName>
        <fullName evidence="4">Zinc knuckle CX2CX4HX4C domain-containing protein</fullName>
    </recommendedName>
</protein>
<sequence length="275" mass="29797">MVGEVREVDLATARDAASMFLRVRVVIPIDVPLQRCLLVDLLGTGEVTILLLRYERLTDYCFHCGLVGYVLSTCPAGVGALEPLSDQKRRPKLVDSQIQRKGSSSRKVGKGVSSPKKQVKNIDVPISRKDRGSEKMGQVGAGDACMEALKIMHEHGETQFGGQDKLGDVIGKQVASSLVDLIYTGHDHVFLAFDGSLVDQLPYGLDKLVRPDTLGENSGVHNLVDKDSGIGLSEVFYIGPRANYSMKTKAGVWKRAARLKPLDSHKAALSSSLGL</sequence>
<name>A0AAE0EIT4_9ROSI</name>
<dbReference type="EMBL" id="JANJYJ010000001">
    <property type="protein sequence ID" value="KAK3229614.1"/>
    <property type="molecule type" value="Genomic_DNA"/>
</dbReference>
<dbReference type="Proteomes" id="UP001281410">
    <property type="component" value="Unassembled WGS sequence"/>
</dbReference>
<dbReference type="PANTHER" id="PTHR31286">
    <property type="entry name" value="GLYCINE-RICH CELL WALL STRUCTURAL PROTEIN 1.8-LIKE"/>
    <property type="match status" value="1"/>
</dbReference>
<evidence type="ECO:0000313" key="2">
    <source>
        <dbReference type="EMBL" id="KAK3229614.1"/>
    </source>
</evidence>
<organism evidence="2 3">
    <name type="scientific">Dipteronia sinensis</name>
    <dbReference type="NCBI Taxonomy" id="43782"/>
    <lineage>
        <taxon>Eukaryota</taxon>
        <taxon>Viridiplantae</taxon>
        <taxon>Streptophyta</taxon>
        <taxon>Embryophyta</taxon>
        <taxon>Tracheophyta</taxon>
        <taxon>Spermatophyta</taxon>
        <taxon>Magnoliopsida</taxon>
        <taxon>eudicotyledons</taxon>
        <taxon>Gunneridae</taxon>
        <taxon>Pentapetalae</taxon>
        <taxon>rosids</taxon>
        <taxon>malvids</taxon>
        <taxon>Sapindales</taxon>
        <taxon>Sapindaceae</taxon>
        <taxon>Hippocastanoideae</taxon>
        <taxon>Acereae</taxon>
        <taxon>Dipteronia</taxon>
    </lineage>
</organism>
<evidence type="ECO:0008006" key="4">
    <source>
        <dbReference type="Google" id="ProtNLM"/>
    </source>
</evidence>
<keyword evidence="3" id="KW-1185">Reference proteome</keyword>
<dbReference type="AlphaFoldDB" id="A0AAE0EIT4"/>
<evidence type="ECO:0000256" key="1">
    <source>
        <dbReference type="SAM" id="MobiDB-lite"/>
    </source>
</evidence>
<accession>A0AAE0EIT4</accession>
<dbReference type="InterPro" id="IPR040256">
    <property type="entry name" value="At4g02000-like"/>
</dbReference>
<evidence type="ECO:0000313" key="3">
    <source>
        <dbReference type="Proteomes" id="UP001281410"/>
    </source>
</evidence>
<feature type="region of interest" description="Disordered" evidence="1">
    <location>
        <begin position="90"/>
        <end position="118"/>
    </location>
</feature>
<comment type="caution">
    <text evidence="2">The sequence shown here is derived from an EMBL/GenBank/DDBJ whole genome shotgun (WGS) entry which is preliminary data.</text>
</comment>
<reference evidence="2" key="1">
    <citation type="journal article" date="2023" name="Plant J.">
        <title>Genome sequences and population genomics provide insights into the demographic history, inbreeding, and mutation load of two 'living fossil' tree species of Dipteronia.</title>
        <authorList>
            <person name="Feng Y."/>
            <person name="Comes H.P."/>
            <person name="Chen J."/>
            <person name="Zhu S."/>
            <person name="Lu R."/>
            <person name="Zhang X."/>
            <person name="Li P."/>
            <person name="Qiu J."/>
            <person name="Olsen K.M."/>
            <person name="Qiu Y."/>
        </authorList>
    </citation>
    <scope>NUCLEOTIDE SEQUENCE</scope>
    <source>
        <strain evidence="2">NBL</strain>
    </source>
</reference>
<gene>
    <name evidence="2" type="ORF">Dsin_001495</name>
</gene>
<dbReference type="PANTHER" id="PTHR31286:SF167">
    <property type="entry name" value="OS09G0268800 PROTEIN"/>
    <property type="match status" value="1"/>
</dbReference>